<dbReference type="AlphaFoldDB" id="A0A397IX84"/>
<evidence type="ECO:0000313" key="2">
    <source>
        <dbReference type="Proteomes" id="UP000266861"/>
    </source>
</evidence>
<dbReference type="OrthoDB" id="2488107at2759"/>
<gene>
    <name evidence="1" type="ORF">Glove_165g122</name>
</gene>
<comment type="caution">
    <text evidence="1">The sequence shown here is derived from an EMBL/GenBank/DDBJ whole genome shotgun (WGS) entry which is preliminary data.</text>
</comment>
<sequence length="100" mass="11737">MNQKFVVTQLSQNFIELFNDKDDYNVIIEEENKENSFTAHSNSSISAQIFNVILQLSQNFIELFNDKDDYNVIIEEENKENSFTAHSNVLKSRSSYFEEN</sequence>
<evidence type="ECO:0000313" key="1">
    <source>
        <dbReference type="EMBL" id="RHZ78386.1"/>
    </source>
</evidence>
<protein>
    <recommendedName>
        <fullName evidence="3">BTB domain-containing protein</fullName>
    </recommendedName>
</protein>
<name>A0A397IX84_9GLOM</name>
<dbReference type="Gene3D" id="3.30.710.10">
    <property type="entry name" value="Potassium Channel Kv1.1, Chain A"/>
    <property type="match status" value="1"/>
</dbReference>
<evidence type="ECO:0008006" key="3">
    <source>
        <dbReference type="Google" id="ProtNLM"/>
    </source>
</evidence>
<organism evidence="1 2">
    <name type="scientific">Diversispora epigaea</name>
    <dbReference type="NCBI Taxonomy" id="1348612"/>
    <lineage>
        <taxon>Eukaryota</taxon>
        <taxon>Fungi</taxon>
        <taxon>Fungi incertae sedis</taxon>
        <taxon>Mucoromycota</taxon>
        <taxon>Glomeromycotina</taxon>
        <taxon>Glomeromycetes</taxon>
        <taxon>Diversisporales</taxon>
        <taxon>Diversisporaceae</taxon>
        <taxon>Diversispora</taxon>
    </lineage>
</organism>
<dbReference type="Proteomes" id="UP000266861">
    <property type="component" value="Unassembled WGS sequence"/>
</dbReference>
<proteinExistence type="predicted"/>
<dbReference type="EMBL" id="PQFF01000155">
    <property type="protein sequence ID" value="RHZ78386.1"/>
    <property type="molecule type" value="Genomic_DNA"/>
</dbReference>
<accession>A0A397IX84</accession>
<dbReference type="InterPro" id="IPR011333">
    <property type="entry name" value="SKP1/BTB/POZ_sf"/>
</dbReference>
<keyword evidence="2" id="KW-1185">Reference proteome</keyword>
<reference evidence="1 2" key="1">
    <citation type="submission" date="2018-08" db="EMBL/GenBank/DDBJ databases">
        <title>Genome and evolution of the arbuscular mycorrhizal fungus Diversispora epigaea (formerly Glomus versiforme) and its bacterial endosymbionts.</title>
        <authorList>
            <person name="Sun X."/>
            <person name="Fei Z."/>
            <person name="Harrison M."/>
        </authorList>
    </citation>
    <scope>NUCLEOTIDE SEQUENCE [LARGE SCALE GENOMIC DNA]</scope>
    <source>
        <strain evidence="1 2">IT104</strain>
    </source>
</reference>